<reference evidence="3 4" key="1">
    <citation type="submission" date="2015-12" db="EMBL/GenBank/DDBJ databases">
        <title>The genome of Folsomia candida.</title>
        <authorList>
            <person name="Faddeeva A."/>
            <person name="Derks M.F."/>
            <person name="Anvar Y."/>
            <person name="Smit S."/>
            <person name="Van Straalen N."/>
            <person name="Roelofs D."/>
        </authorList>
    </citation>
    <scope>NUCLEOTIDE SEQUENCE [LARGE SCALE GENOMIC DNA]</scope>
    <source>
        <strain evidence="3 4">VU population</strain>
        <tissue evidence="3">Whole body</tissue>
    </source>
</reference>
<feature type="transmembrane region" description="Helical" evidence="1">
    <location>
        <begin position="49"/>
        <end position="71"/>
    </location>
</feature>
<feature type="transmembrane region" description="Helical" evidence="1">
    <location>
        <begin position="284"/>
        <end position="304"/>
    </location>
</feature>
<evidence type="ECO:0000313" key="4">
    <source>
        <dbReference type="Proteomes" id="UP000198287"/>
    </source>
</evidence>
<name>A0A226EKP6_FOLCA</name>
<dbReference type="Pfam" id="PF25044">
    <property type="entry name" value="DUF7789"/>
    <property type="match status" value="2"/>
</dbReference>
<feature type="transmembrane region" description="Helical" evidence="1">
    <location>
        <begin position="123"/>
        <end position="144"/>
    </location>
</feature>
<keyword evidence="1" id="KW-0812">Transmembrane</keyword>
<protein>
    <recommendedName>
        <fullName evidence="2">DUF7789 domain-containing protein</fullName>
    </recommendedName>
</protein>
<dbReference type="PANTHER" id="PTHR39299">
    <property type="entry name" value="TRANSMEMBRANE PROTEIN"/>
    <property type="match status" value="1"/>
</dbReference>
<evidence type="ECO:0000259" key="2">
    <source>
        <dbReference type="Pfam" id="PF25044"/>
    </source>
</evidence>
<feature type="transmembrane region" description="Helical" evidence="1">
    <location>
        <begin position="195"/>
        <end position="214"/>
    </location>
</feature>
<accession>A0A226EKP6</accession>
<dbReference type="STRING" id="158441.A0A226EKP6"/>
<feature type="transmembrane region" description="Helical" evidence="1">
    <location>
        <begin position="156"/>
        <end position="175"/>
    </location>
</feature>
<feature type="transmembrane region" description="Helical" evidence="1">
    <location>
        <begin position="388"/>
        <end position="409"/>
    </location>
</feature>
<dbReference type="EMBL" id="LNIX01000003">
    <property type="protein sequence ID" value="OXA57564.1"/>
    <property type="molecule type" value="Genomic_DNA"/>
</dbReference>
<keyword evidence="4" id="KW-1185">Reference proteome</keyword>
<comment type="caution">
    <text evidence="3">The sequence shown here is derived from an EMBL/GenBank/DDBJ whole genome shotgun (WGS) entry which is preliminary data.</text>
</comment>
<proteinExistence type="predicted"/>
<feature type="transmembrane region" description="Helical" evidence="1">
    <location>
        <begin position="91"/>
        <end position="116"/>
    </location>
</feature>
<evidence type="ECO:0000313" key="3">
    <source>
        <dbReference type="EMBL" id="OXA57564.1"/>
    </source>
</evidence>
<dbReference type="InterPro" id="IPR056691">
    <property type="entry name" value="DUF7789"/>
</dbReference>
<feature type="transmembrane region" description="Helical" evidence="1">
    <location>
        <begin position="421"/>
        <end position="443"/>
    </location>
</feature>
<feature type="transmembrane region" description="Helical" evidence="1">
    <location>
        <begin position="220"/>
        <end position="238"/>
    </location>
</feature>
<feature type="transmembrane region" description="Helical" evidence="1">
    <location>
        <begin position="245"/>
        <end position="264"/>
    </location>
</feature>
<feature type="domain" description="DUF7789" evidence="2">
    <location>
        <begin position="320"/>
        <end position="443"/>
    </location>
</feature>
<dbReference type="OrthoDB" id="2448307at2759"/>
<dbReference type="AlphaFoldDB" id="A0A226EKP6"/>
<keyword evidence="1" id="KW-0472">Membrane</keyword>
<dbReference type="PANTHER" id="PTHR39299:SF1">
    <property type="entry name" value="TRANSMEMBRANE PROTEIN"/>
    <property type="match status" value="1"/>
</dbReference>
<organism evidence="3 4">
    <name type="scientific">Folsomia candida</name>
    <name type="common">Springtail</name>
    <dbReference type="NCBI Taxonomy" id="158441"/>
    <lineage>
        <taxon>Eukaryota</taxon>
        <taxon>Metazoa</taxon>
        <taxon>Ecdysozoa</taxon>
        <taxon>Arthropoda</taxon>
        <taxon>Hexapoda</taxon>
        <taxon>Collembola</taxon>
        <taxon>Entomobryomorpha</taxon>
        <taxon>Isotomoidea</taxon>
        <taxon>Isotomidae</taxon>
        <taxon>Proisotominae</taxon>
        <taxon>Folsomia</taxon>
    </lineage>
</organism>
<feature type="domain" description="DUF7789" evidence="2">
    <location>
        <begin position="89"/>
        <end position="209"/>
    </location>
</feature>
<feature type="transmembrane region" description="Helical" evidence="1">
    <location>
        <begin position="359"/>
        <end position="381"/>
    </location>
</feature>
<sequence length="489" mass="55107">MSAAPYNDFEDSYTIVSSTSLPRRGGGDGSQEIEEISSLHSIILDNMLFYLRSILCLLNLLTGSMVAWKYWTIEQSIFKIVGTDTRNVMIFRNLFFGFSLMIFDMETSLVSLMLFLRNGLTSIVLHEVVVLSSGAIFLLIWIILGYKSMRSESRVLTWTFIIASSIQPAYLITLFIRNIKWSGSSQPVLTTTSHYMSLVALTVHLSVVAAVVVASHYYGTGHGSCLVFAIYFTFVGALKELPFQILMQLVTKIIIWIFNLIYFLTPKDKEYQEDETENEIRFYVSSSLLFLTVCVGGFVFYQYWTSNLSLFKTVGTEPKYVNMCRKLHLGQSLIILDVEITFVAVLLAASSGLSTNDLFALIVLPVGVLLVVIWACIGFFAMKKESRMLTYTFYILSHLQPVYVIYLLVRSPKSSVGGLLFNSIIVVAGLFFIIHVILLVTVVKIQFNYDKGLKQAAEKEIARTKSLAQSLNVSTEFIDRPSVPRHTEI</sequence>
<gene>
    <name evidence="3" type="ORF">Fcan01_07749</name>
</gene>
<evidence type="ECO:0000256" key="1">
    <source>
        <dbReference type="SAM" id="Phobius"/>
    </source>
</evidence>
<keyword evidence="1" id="KW-1133">Transmembrane helix</keyword>
<dbReference type="Proteomes" id="UP000198287">
    <property type="component" value="Unassembled WGS sequence"/>
</dbReference>